<dbReference type="InterPro" id="IPR044083">
    <property type="entry name" value="RamA-like"/>
</dbReference>
<dbReference type="PANTHER" id="PTHR43674:SF2">
    <property type="entry name" value="BETA-UREIDOPROPIONASE"/>
    <property type="match status" value="1"/>
</dbReference>
<keyword evidence="5" id="KW-1185">Reference proteome</keyword>
<dbReference type="InterPro" id="IPR036526">
    <property type="entry name" value="C-N_Hydrolase_sf"/>
</dbReference>
<comment type="similarity">
    <text evidence="1">Belongs to the carbon-nitrogen hydrolase superfamily. NIT1/NIT2 family.</text>
</comment>
<dbReference type="InterPro" id="IPR050345">
    <property type="entry name" value="Aliph_Amidase/BUP"/>
</dbReference>
<reference evidence="5" key="1">
    <citation type="submission" date="2017-04" db="EMBL/GenBank/DDBJ databases">
        <authorList>
            <person name="Varghese N."/>
            <person name="Submissions S."/>
        </authorList>
    </citation>
    <scope>NUCLEOTIDE SEQUENCE [LARGE SCALE GENOMIC DNA]</scope>
    <source>
        <strain evidence="5">B4P</strain>
    </source>
</reference>
<evidence type="ECO:0000256" key="1">
    <source>
        <dbReference type="ARBA" id="ARBA00010613"/>
    </source>
</evidence>
<evidence type="ECO:0000313" key="4">
    <source>
        <dbReference type="EMBL" id="SMF58138.1"/>
    </source>
</evidence>
<keyword evidence="2 4" id="KW-0378">Hydrolase</keyword>
<accession>A0A1X7FST1</accession>
<organism evidence="4 5">
    <name type="scientific">Xaviernesmea oryzae</name>
    <dbReference type="NCBI Taxonomy" id="464029"/>
    <lineage>
        <taxon>Bacteria</taxon>
        <taxon>Pseudomonadati</taxon>
        <taxon>Pseudomonadota</taxon>
        <taxon>Alphaproteobacteria</taxon>
        <taxon>Hyphomicrobiales</taxon>
        <taxon>Rhizobiaceae</taxon>
        <taxon>Rhizobium/Agrobacterium group</taxon>
        <taxon>Xaviernesmea</taxon>
    </lineage>
</organism>
<dbReference type="OrthoDB" id="9811121at2"/>
<evidence type="ECO:0000259" key="3">
    <source>
        <dbReference type="PROSITE" id="PS50263"/>
    </source>
</evidence>
<dbReference type="PANTHER" id="PTHR43674">
    <property type="entry name" value="NITRILASE C965.09-RELATED"/>
    <property type="match status" value="1"/>
</dbReference>
<proteinExistence type="inferred from homology"/>
<dbReference type="PROSITE" id="PS01227">
    <property type="entry name" value="UPF0012"/>
    <property type="match status" value="1"/>
</dbReference>
<dbReference type="InterPro" id="IPR001110">
    <property type="entry name" value="UPF0012_CS"/>
</dbReference>
<dbReference type="GO" id="GO:0016811">
    <property type="term" value="F:hydrolase activity, acting on carbon-nitrogen (but not peptide) bonds, in linear amides"/>
    <property type="evidence" value="ECO:0007669"/>
    <property type="project" value="TreeGrafter"/>
</dbReference>
<dbReference type="Proteomes" id="UP000192903">
    <property type="component" value="Unassembled WGS sequence"/>
</dbReference>
<sequence>MKIAGYQMQPVVGDIEANLSKIETAAEKAAAQGVDLLIAPELALTGYGAAERFPGLATPAHGPVTDRLSEIAARHGLAIVAGFAEQTHEAVFNSAFFTDGKGQTAVYRKCNLYGPYERQWFRQEDRRQVFVTLSGVRIGFLICYDVEFPENVRQLAKGGADLVVVPTALPTGWSGEFIAEHMIRVRAFENQVFVAYINHCGSDELFAYAGLSRIAAPDGKLLSEAPAAGEALIVADIEPAAYTGSRAENTYLADLA</sequence>
<evidence type="ECO:0000256" key="2">
    <source>
        <dbReference type="ARBA" id="ARBA00022801"/>
    </source>
</evidence>
<dbReference type="EMBL" id="FXAF01000008">
    <property type="protein sequence ID" value="SMF58138.1"/>
    <property type="molecule type" value="Genomic_DNA"/>
</dbReference>
<dbReference type="Gene3D" id="3.60.110.10">
    <property type="entry name" value="Carbon-nitrogen hydrolase"/>
    <property type="match status" value="1"/>
</dbReference>
<dbReference type="PROSITE" id="PS50263">
    <property type="entry name" value="CN_HYDROLASE"/>
    <property type="match status" value="1"/>
</dbReference>
<dbReference type="Pfam" id="PF00795">
    <property type="entry name" value="CN_hydrolase"/>
    <property type="match status" value="1"/>
</dbReference>
<dbReference type="SUPFAM" id="SSF56317">
    <property type="entry name" value="Carbon-nitrogen hydrolase"/>
    <property type="match status" value="1"/>
</dbReference>
<dbReference type="RefSeq" id="WP_085423607.1">
    <property type="nucleotide sequence ID" value="NZ_FXAF01000008.1"/>
</dbReference>
<feature type="domain" description="CN hydrolase" evidence="3">
    <location>
        <begin position="1"/>
        <end position="239"/>
    </location>
</feature>
<dbReference type="AlphaFoldDB" id="A0A1X7FST1"/>
<gene>
    <name evidence="4" type="ORF">SAMN02982989_0684</name>
</gene>
<dbReference type="STRING" id="464029.SAMN02982989_0684"/>
<name>A0A1X7FST1_9HYPH</name>
<protein>
    <submittedName>
        <fullName evidence="4">Predicted amidohydrolase</fullName>
    </submittedName>
</protein>
<dbReference type="InterPro" id="IPR003010">
    <property type="entry name" value="C-N_Hydrolase"/>
</dbReference>
<dbReference type="CDD" id="cd07576">
    <property type="entry name" value="R-amidase_like"/>
    <property type="match status" value="1"/>
</dbReference>
<evidence type="ECO:0000313" key="5">
    <source>
        <dbReference type="Proteomes" id="UP000192903"/>
    </source>
</evidence>